<dbReference type="Proteomes" id="UP000217790">
    <property type="component" value="Unassembled WGS sequence"/>
</dbReference>
<dbReference type="InParanoid" id="A0A2H3DCW5"/>
<sequence>MSRRPEKVIRVPDLAVPPSRVMMSKLKPSSRHEIGCLLKRKLLTYLLLAASTLAEEMVNKGYMGRVSTTYLGKLHAVLPSKLTRTSHYKTRHTPRTIVTEHVSSIMVLLEVDINSSVQQLTAILGKAQLRW</sequence>
<keyword evidence="2" id="KW-1185">Reference proteome</keyword>
<organism evidence="1 2">
    <name type="scientific">Armillaria gallica</name>
    <name type="common">Bulbous honey fungus</name>
    <name type="synonym">Armillaria bulbosa</name>
    <dbReference type="NCBI Taxonomy" id="47427"/>
    <lineage>
        <taxon>Eukaryota</taxon>
        <taxon>Fungi</taxon>
        <taxon>Dikarya</taxon>
        <taxon>Basidiomycota</taxon>
        <taxon>Agaricomycotina</taxon>
        <taxon>Agaricomycetes</taxon>
        <taxon>Agaricomycetidae</taxon>
        <taxon>Agaricales</taxon>
        <taxon>Marasmiineae</taxon>
        <taxon>Physalacriaceae</taxon>
        <taxon>Armillaria</taxon>
    </lineage>
</organism>
<dbReference type="AlphaFoldDB" id="A0A2H3DCW5"/>
<evidence type="ECO:0000313" key="2">
    <source>
        <dbReference type="Proteomes" id="UP000217790"/>
    </source>
</evidence>
<proteinExistence type="predicted"/>
<evidence type="ECO:0000313" key="1">
    <source>
        <dbReference type="EMBL" id="PBK93079.1"/>
    </source>
</evidence>
<name>A0A2H3DCW5_ARMGA</name>
<protein>
    <submittedName>
        <fullName evidence="1">Uncharacterized protein</fullName>
    </submittedName>
</protein>
<dbReference type="EMBL" id="KZ293657">
    <property type="protein sequence ID" value="PBK93079.1"/>
    <property type="molecule type" value="Genomic_DNA"/>
</dbReference>
<accession>A0A2H3DCW5</accession>
<reference evidence="2" key="1">
    <citation type="journal article" date="2017" name="Nat. Ecol. Evol.">
        <title>Genome expansion and lineage-specific genetic innovations in the forest pathogenic fungi Armillaria.</title>
        <authorList>
            <person name="Sipos G."/>
            <person name="Prasanna A.N."/>
            <person name="Walter M.C."/>
            <person name="O'Connor E."/>
            <person name="Balint B."/>
            <person name="Krizsan K."/>
            <person name="Kiss B."/>
            <person name="Hess J."/>
            <person name="Varga T."/>
            <person name="Slot J."/>
            <person name="Riley R."/>
            <person name="Boka B."/>
            <person name="Rigling D."/>
            <person name="Barry K."/>
            <person name="Lee J."/>
            <person name="Mihaltcheva S."/>
            <person name="LaButti K."/>
            <person name="Lipzen A."/>
            <person name="Waldron R."/>
            <person name="Moloney N.M."/>
            <person name="Sperisen C."/>
            <person name="Kredics L."/>
            <person name="Vagvoelgyi C."/>
            <person name="Patrignani A."/>
            <person name="Fitzpatrick D."/>
            <person name="Nagy I."/>
            <person name="Doyle S."/>
            <person name="Anderson J.B."/>
            <person name="Grigoriev I.V."/>
            <person name="Gueldener U."/>
            <person name="Muensterkoetter M."/>
            <person name="Nagy L.G."/>
        </authorList>
    </citation>
    <scope>NUCLEOTIDE SEQUENCE [LARGE SCALE GENOMIC DNA]</scope>
    <source>
        <strain evidence="2">Ar21-2</strain>
    </source>
</reference>
<gene>
    <name evidence="1" type="ORF">ARMGADRAFT_1030508</name>
</gene>